<keyword evidence="3" id="KW-1185">Reference proteome</keyword>
<evidence type="ECO:0000313" key="2">
    <source>
        <dbReference type="EMBL" id="VBA45412.1"/>
    </source>
</evidence>
<protein>
    <submittedName>
        <fullName evidence="2">Uncharacterized protein</fullName>
    </submittedName>
</protein>
<evidence type="ECO:0000313" key="3">
    <source>
        <dbReference type="Proteomes" id="UP000267289"/>
    </source>
</evidence>
<evidence type="ECO:0000256" key="1">
    <source>
        <dbReference type="SAM" id="MobiDB-lite"/>
    </source>
</evidence>
<sequence length="268" mass="29150">MPASRSPMPPASACTKPWASAKLASFAVWGLRTARGGTSAGGTACWQPSHRGPTSRGHGPTCMLALLNSRYVHGLNRKPRRTRAHHTVQELSRLDHPVIDGSWVVRPKFRRPGHFLDRNGNRPRSDRPGWRLWSPRERVGGEAQGFRRGHVREPDGVQLIGSILRICGGPRSSRRRCAAGGCCSRDTAQVAEFPAPWQARAEMLFVVAMSLTSALGSAVRWGQPNVVVGHRLAVTLLELLGGALDERGGSLSCRFSVSQIACVNDESE</sequence>
<accession>A0A498QHY7</accession>
<dbReference type="EMBL" id="UPHQ01000289">
    <property type="protein sequence ID" value="VBA45412.1"/>
    <property type="molecule type" value="Genomic_DNA"/>
</dbReference>
<proteinExistence type="predicted"/>
<feature type="region of interest" description="Disordered" evidence="1">
    <location>
        <begin position="38"/>
        <end position="57"/>
    </location>
</feature>
<dbReference type="Proteomes" id="UP000267289">
    <property type="component" value="Unassembled WGS sequence"/>
</dbReference>
<dbReference type="AlphaFoldDB" id="A0A498QHY7"/>
<gene>
    <name evidence="2" type="ORF">LAUMK13_05459</name>
</gene>
<organism evidence="2 3">
    <name type="scientific">Mycobacterium innocens</name>
    <dbReference type="NCBI Taxonomy" id="2341083"/>
    <lineage>
        <taxon>Bacteria</taxon>
        <taxon>Bacillati</taxon>
        <taxon>Actinomycetota</taxon>
        <taxon>Actinomycetes</taxon>
        <taxon>Mycobacteriales</taxon>
        <taxon>Mycobacteriaceae</taxon>
        <taxon>Mycobacterium</taxon>
    </lineage>
</organism>
<reference evidence="2 3" key="1">
    <citation type="submission" date="2018-09" db="EMBL/GenBank/DDBJ databases">
        <authorList>
            <person name="Tagini F."/>
        </authorList>
    </citation>
    <scope>NUCLEOTIDE SEQUENCE [LARGE SCALE GENOMIC DNA]</scope>
    <source>
        <strain evidence="2 3">MK13</strain>
    </source>
</reference>
<name>A0A498QHY7_9MYCO</name>